<comment type="subcellular location">
    <subcellularLocation>
        <location evidence="1">Membrane</location>
        <topology evidence="1">Multi-pass membrane protein</topology>
    </subcellularLocation>
</comment>
<accession>A0A1F7JJY0</accession>
<proteinExistence type="predicted"/>
<feature type="transmembrane region" description="Helical" evidence="5">
    <location>
        <begin position="119"/>
        <end position="143"/>
    </location>
</feature>
<reference evidence="7 8" key="1">
    <citation type="journal article" date="2016" name="Nat. Commun.">
        <title>Thousands of microbial genomes shed light on interconnected biogeochemical processes in an aquifer system.</title>
        <authorList>
            <person name="Anantharaman K."/>
            <person name="Brown C.T."/>
            <person name="Hug L.A."/>
            <person name="Sharon I."/>
            <person name="Castelle C.J."/>
            <person name="Probst A.J."/>
            <person name="Thomas B.C."/>
            <person name="Singh A."/>
            <person name="Wilkins M.J."/>
            <person name="Karaoz U."/>
            <person name="Brodie E.L."/>
            <person name="Williams K.H."/>
            <person name="Hubbard S.S."/>
            <person name="Banfield J.F."/>
        </authorList>
    </citation>
    <scope>NUCLEOTIDE SEQUENCE [LARGE SCALE GENOMIC DNA]</scope>
</reference>
<keyword evidence="2 5" id="KW-0812">Transmembrane</keyword>
<gene>
    <name evidence="7" type="ORF">A3J15_02665</name>
</gene>
<dbReference type="EMBL" id="MGAY01000049">
    <property type="protein sequence ID" value="OGK55919.1"/>
    <property type="molecule type" value="Genomic_DNA"/>
</dbReference>
<dbReference type="InterPro" id="IPR013130">
    <property type="entry name" value="Fe3_Rdtase_TM_dom"/>
</dbReference>
<dbReference type="AlphaFoldDB" id="A0A1F7JJY0"/>
<evidence type="ECO:0000256" key="5">
    <source>
        <dbReference type="SAM" id="Phobius"/>
    </source>
</evidence>
<organism evidence="7 8">
    <name type="scientific">Candidatus Roizmanbacteria bacterium RIFCSPLOWO2_02_FULL_38_10</name>
    <dbReference type="NCBI Taxonomy" id="1802074"/>
    <lineage>
        <taxon>Bacteria</taxon>
        <taxon>Candidatus Roizmaniibacteriota</taxon>
    </lineage>
</organism>
<evidence type="ECO:0000313" key="8">
    <source>
        <dbReference type="Proteomes" id="UP000176376"/>
    </source>
</evidence>
<evidence type="ECO:0000256" key="2">
    <source>
        <dbReference type="ARBA" id="ARBA00022692"/>
    </source>
</evidence>
<dbReference type="Proteomes" id="UP000176376">
    <property type="component" value="Unassembled WGS sequence"/>
</dbReference>
<name>A0A1F7JJY0_9BACT</name>
<protein>
    <recommendedName>
        <fullName evidence="6">Ferric oxidoreductase domain-containing protein</fullName>
    </recommendedName>
</protein>
<keyword evidence="4 5" id="KW-0472">Membrane</keyword>
<feature type="transmembrane region" description="Helical" evidence="5">
    <location>
        <begin position="15"/>
        <end position="35"/>
    </location>
</feature>
<feature type="transmembrane region" description="Helical" evidence="5">
    <location>
        <begin position="192"/>
        <end position="210"/>
    </location>
</feature>
<keyword evidence="3 5" id="KW-1133">Transmembrane helix</keyword>
<evidence type="ECO:0000256" key="3">
    <source>
        <dbReference type="ARBA" id="ARBA00022989"/>
    </source>
</evidence>
<dbReference type="STRING" id="1802074.A3J15_02665"/>
<sequence length="227" mass="26637">MTDETSVKKNIEFDLYLKVIYLSIPLALFLFFYIGLRSGQYNLAIWNKTLAWTAVILAGMSMILSGLCYFWNFAKPMIIYRKQLGFISFFYALSHFLVTFVFLQENFPFPQYYFHPSNILVIAFGLTAILMFLVMVLIGLHPILSRIGGKRWRQLLRLGYIAYVLIILHFAIDRYESWLNWLLNPKKDLPPIGLPIFIFALVVLLMRIALEFHKRFIHKDNLVNNLP</sequence>
<evidence type="ECO:0000259" key="6">
    <source>
        <dbReference type="Pfam" id="PF01794"/>
    </source>
</evidence>
<feature type="domain" description="Ferric oxidoreductase" evidence="6">
    <location>
        <begin position="54"/>
        <end position="166"/>
    </location>
</feature>
<comment type="caution">
    <text evidence="7">The sequence shown here is derived from an EMBL/GenBank/DDBJ whole genome shotgun (WGS) entry which is preliminary data.</text>
</comment>
<feature type="transmembrane region" description="Helical" evidence="5">
    <location>
        <begin position="84"/>
        <end position="103"/>
    </location>
</feature>
<evidence type="ECO:0000256" key="4">
    <source>
        <dbReference type="ARBA" id="ARBA00023136"/>
    </source>
</evidence>
<evidence type="ECO:0000256" key="1">
    <source>
        <dbReference type="ARBA" id="ARBA00004141"/>
    </source>
</evidence>
<dbReference type="GO" id="GO:0016020">
    <property type="term" value="C:membrane"/>
    <property type="evidence" value="ECO:0007669"/>
    <property type="project" value="UniProtKB-SubCell"/>
</dbReference>
<feature type="transmembrane region" description="Helical" evidence="5">
    <location>
        <begin position="50"/>
        <end position="72"/>
    </location>
</feature>
<dbReference type="Pfam" id="PF01794">
    <property type="entry name" value="Ferric_reduct"/>
    <property type="match status" value="1"/>
</dbReference>
<evidence type="ECO:0000313" key="7">
    <source>
        <dbReference type="EMBL" id="OGK55919.1"/>
    </source>
</evidence>
<feature type="transmembrane region" description="Helical" evidence="5">
    <location>
        <begin position="155"/>
        <end position="172"/>
    </location>
</feature>